<evidence type="ECO:0000313" key="1">
    <source>
        <dbReference type="EMBL" id="TDL43955.1"/>
    </source>
</evidence>
<comment type="caution">
    <text evidence="1">The sequence shown here is derived from an EMBL/GenBank/DDBJ whole genome shotgun (WGS) entry which is preliminary data.</text>
</comment>
<reference evidence="1 2" key="1">
    <citation type="submission" date="2019-03" db="EMBL/GenBank/DDBJ databases">
        <title>Genome Sequencing and Assembly of Various Microbes Isolated from Partially Reclaimed Soil and Acid Mine Drainage (AMD) Site.</title>
        <authorList>
            <person name="Steinbock B."/>
            <person name="Bechtold R."/>
            <person name="Sevigny J.L."/>
            <person name="Thomas D."/>
            <person name="Cuthill L.R."/>
            <person name="Aveiro Johannsen E.J."/>
            <person name="Thomas K."/>
            <person name="Ghosh A."/>
        </authorList>
    </citation>
    <scope>NUCLEOTIDE SEQUENCE [LARGE SCALE GENOMIC DNA]</scope>
    <source>
        <strain evidence="1 2">F-B2</strain>
    </source>
</reference>
<dbReference type="Proteomes" id="UP000295633">
    <property type="component" value="Unassembled WGS sequence"/>
</dbReference>
<dbReference type="EMBL" id="SMZX01000002">
    <property type="protein sequence ID" value="TDL43955.1"/>
    <property type="molecule type" value="Genomic_DNA"/>
</dbReference>
<sequence>MSSVFGAVRGFNGAFDGLNASVSLVAESAAVSAVGAYAGWSDAMAESVSSVFGAVRGFEGMSASVSDAMAESVSSVFGAVRGFEGMSASVSDAMSESVSSVFGAVRGFEGMSASVSDAMAESVSSVFGAVRGFNGAFDGLNASVSLVAESAAVSAVGAYAGWSDAMAESVSSVFGAVRGFEGMSASVSDAMAESGLAKGGASSAASLEEVLARPDLDEYISRAVDDEQAFQDILKTDSLSKIEEGLETVRFTIRDAGGELFQSASIALALLGGLSTWVTNAAVDGVRSPVEAVLVIVGLYWWSRRL</sequence>
<gene>
    <name evidence="1" type="ORF">E2R54_12320</name>
</gene>
<evidence type="ECO:0000313" key="2">
    <source>
        <dbReference type="Proteomes" id="UP000295633"/>
    </source>
</evidence>
<accession>A0A4R5YGL0</accession>
<proteinExistence type="predicted"/>
<protein>
    <submittedName>
        <fullName evidence="1">Uncharacterized protein</fullName>
    </submittedName>
</protein>
<name>A0A4R5YGL0_9MICO</name>
<organism evidence="1 2">
    <name type="scientific">Microbacterium oleivorans</name>
    <dbReference type="NCBI Taxonomy" id="273677"/>
    <lineage>
        <taxon>Bacteria</taxon>
        <taxon>Bacillati</taxon>
        <taxon>Actinomycetota</taxon>
        <taxon>Actinomycetes</taxon>
        <taxon>Micrococcales</taxon>
        <taxon>Microbacteriaceae</taxon>
        <taxon>Microbacterium</taxon>
    </lineage>
</organism>
<dbReference type="RefSeq" id="WP_133399935.1">
    <property type="nucleotide sequence ID" value="NZ_SMZX01000002.1"/>
</dbReference>
<dbReference type="AlphaFoldDB" id="A0A4R5YGL0"/>